<evidence type="ECO:0000256" key="1">
    <source>
        <dbReference type="SAM" id="MobiDB-lite"/>
    </source>
</evidence>
<name>A0ABQ2VPU8_9ACTN</name>
<organism evidence="2 3">
    <name type="scientific">Streptomyces albospinus</name>
    <dbReference type="NCBI Taxonomy" id="285515"/>
    <lineage>
        <taxon>Bacteria</taxon>
        <taxon>Bacillati</taxon>
        <taxon>Actinomycetota</taxon>
        <taxon>Actinomycetes</taxon>
        <taxon>Kitasatosporales</taxon>
        <taxon>Streptomycetaceae</taxon>
        <taxon>Streptomyces</taxon>
    </lineage>
</organism>
<accession>A0ABQ2VPU8</accession>
<dbReference type="EMBL" id="BMRP01000085">
    <property type="protein sequence ID" value="GGV03444.1"/>
    <property type="molecule type" value="Genomic_DNA"/>
</dbReference>
<feature type="region of interest" description="Disordered" evidence="1">
    <location>
        <begin position="1"/>
        <end position="42"/>
    </location>
</feature>
<reference evidence="3" key="1">
    <citation type="journal article" date="2019" name="Int. J. Syst. Evol. Microbiol.">
        <title>The Global Catalogue of Microorganisms (GCM) 10K type strain sequencing project: providing services to taxonomists for standard genome sequencing and annotation.</title>
        <authorList>
            <consortium name="The Broad Institute Genomics Platform"/>
            <consortium name="The Broad Institute Genome Sequencing Center for Infectious Disease"/>
            <person name="Wu L."/>
            <person name="Ma J."/>
        </authorList>
    </citation>
    <scope>NUCLEOTIDE SEQUENCE [LARGE SCALE GENOMIC DNA]</scope>
    <source>
        <strain evidence="3">JCM 3399</strain>
    </source>
</reference>
<evidence type="ECO:0000313" key="3">
    <source>
        <dbReference type="Proteomes" id="UP000654471"/>
    </source>
</evidence>
<dbReference type="Proteomes" id="UP000654471">
    <property type="component" value="Unassembled WGS sequence"/>
</dbReference>
<protein>
    <submittedName>
        <fullName evidence="2">Uncharacterized protein</fullName>
    </submittedName>
</protein>
<evidence type="ECO:0000313" key="2">
    <source>
        <dbReference type="EMBL" id="GGV03444.1"/>
    </source>
</evidence>
<proteinExistence type="predicted"/>
<keyword evidence="3" id="KW-1185">Reference proteome</keyword>
<comment type="caution">
    <text evidence="2">The sequence shown here is derived from an EMBL/GenBank/DDBJ whole genome shotgun (WGS) entry which is preliminary data.</text>
</comment>
<sequence length="106" mass="10994">MPSLRPTHWHQTSTSQGVGADPGEDYRGELLAGGGGETSGGVSAVESVDAGLASRVQDVLKRATGAVALKAPCIQVSIKADAWLRCGGPWSGSLPGSRCPVRRPRW</sequence>
<gene>
    <name evidence="2" type="ORF">GCM10010211_83390</name>
</gene>